<dbReference type="Gene3D" id="2.60.40.2310">
    <property type="match status" value="1"/>
</dbReference>
<evidence type="ECO:0000313" key="12">
    <source>
        <dbReference type="EMBL" id="GMJ14874.1"/>
    </source>
</evidence>
<dbReference type="PROSITE" id="PS51892">
    <property type="entry name" value="SUBTILASE"/>
    <property type="match status" value="1"/>
</dbReference>
<evidence type="ECO:0000256" key="6">
    <source>
        <dbReference type="PIRSR" id="PIRSR615500-1"/>
    </source>
</evidence>
<dbReference type="Gene3D" id="3.30.70.80">
    <property type="entry name" value="Peptidase S8 propeptide/proteinase inhibitor I9"/>
    <property type="match status" value="1"/>
</dbReference>
<dbReference type="InterPro" id="IPR041469">
    <property type="entry name" value="Subtilisin-like_FN3"/>
</dbReference>
<evidence type="ECO:0000256" key="8">
    <source>
        <dbReference type="SAM" id="SignalP"/>
    </source>
</evidence>
<feature type="chain" id="PRO_5040800909" evidence="8">
    <location>
        <begin position="27"/>
        <end position="766"/>
    </location>
</feature>
<dbReference type="InterPro" id="IPR023828">
    <property type="entry name" value="Peptidase_S8_Ser-AS"/>
</dbReference>
<evidence type="ECO:0000256" key="3">
    <source>
        <dbReference type="ARBA" id="ARBA00022729"/>
    </source>
</evidence>
<dbReference type="Pfam" id="PF05922">
    <property type="entry name" value="Inhibitor_I9"/>
    <property type="match status" value="1"/>
</dbReference>
<evidence type="ECO:0000259" key="11">
    <source>
        <dbReference type="Pfam" id="PF17766"/>
    </source>
</evidence>
<evidence type="ECO:0000256" key="4">
    <source>
        <dbReference type="ARBA" id="ARBA00022801"/>
    </source>
</evidence>
<dbReference type="OrthoDB" id="10256524at2759"/>
<gene>
    <name evidence="12" type="ORF">HRI_005156600</name>
</gene>
<dbReference type="PROSITE" id="PS00137">
    <property type="entry name" value="SUBTILASE_HIS"/>
    <property type="match status" value="1"/>
</dbReference>
<dbReference type="Gene3D" id="3.40.50.200">
    <property type="entry name" value="Peptidase S8/S53 domain"/>
    <property type="match status" value="1"/>
</dbReference>
<dbReference type="GO" id="GO:0004252">
    <property type="term" value="F:serine-type endopeptidase activity"/>
    <property type="evidence" value="ECO:0007669"/>
    <property type="project" value="UniProtKB-UniRule"/>
</dbReference>
<dbReference type="Proteomes" id="UP001165190">
    <property type="component" value="Unassembled WGS sequence"/>
</dbReference>
<name>A0A9W7MTM5_HIBTR</name>
<keyword evidence="3 8" id="KW-0732">Signal</keyword>
<dbReference type="InterPro" id="IPR000209">
    <property type="entry name" value="Peptidase_S8/S53_dom"/>
</dbReference>
<comment type="caution">
    <text evidence="12">The sequence shown here is derived from an EMBL/GenBank/DDBJ whole genome shotgun (WGS) entry which is preliminary data.</text>
</comment>
<feature type="domain" description="Peptidase S8/S53" evidence="9">
    <location>
        <begin position="137"/>
        <end position="592"/>
    </location>
</feature>
<keyword evidence="2 7" id="KW-0645">Protease</keyword>
<dbReference type="Pfam" id="PF00082">
    <property type="entry name" value="Peptidase_S8"/>
    <property type="match status" value="1"/>
</dbReference>
<keyword evidence="13" id="KW-1185">Reference proteome</keyword>
<dbReference type="EMBL" id="BSYR01000074">
    <property type="protein sequence ID" value="GMJ14874.1"/>
    <property type="molecule type" value="Genomic_DNA"/>
</dbReference>
<evidence type="ECO:0000256" key="7">
    <source>
        <dbReference type="PROSITE-ProRule" id="PRU01240"/>
    </source>
</evidence>
<protein>
    <submittedName>
        <fullName evidence="12">CO2 RESPONSE SECRETED PROTEASE</fullName>
    </submittedName>
</protein>
<feature type="active site" description="Charge relay system" evidence="6 7">
    <location>
        <position position="211"/>
    </location>
</feature>
<dbReference type="InterPro" id="IPR034197">
    <property type="entry name" value="Peptidases_S8_3"/>
</dbReference>
<dbReference type="PROSITE" id="PS00138">
    <property type="entry name" value="SUBTILASE_SER"/>
    <property type="match status" value="1"/>
</dbReference>
<sequence>MKPFIFSLTFLFISVSLLTEAGGAAAEKDGVYIVYMGAAPSIKGSLRDDHAQLMSSLLKRKENALVHSYNNGFSGFAARLSAEEARSIAQRQGVVSVFPDPVLELHTTRSWDFLNHQTSVVIDSNPNSSSNSTSQDSDAIIGILDTGIWPESESFNDKSMGPIPSRWNGTCAAAQDFNTSNCNKKIIGARSYDVGERSVIRYHSPRDMVGHGTHVASTAAGSEVQGASYYGLAAGTAKGGSPGSRIAVYRVCSPFNGCLGSSILAAFDDAIADGVDVLSLSLGSPSFLKPEIKNDPIALGAFHAVQNGITVVCSAGNDGPDPGSVVNAAPWIVTVAASTIDRDFESDVVLGDNTVIKGGGIHFADIQKSPAYPIIYAKSAKKKEADVNDSRNCHPDSLDQELVKGKIVVCENLDMLYSPSEKKNEVKKLGGVGAVLIDDESRQIASSFGTFPASVIRTEDNAKVLSYINSTKNPVATILRTTSPTKYTPAPTIAYFSSRGPSTIPKNILKPDIAAPGVNILAAWIANDTAEAPEGKDPPLYNVISGTSMACPHVSGIAATVKSKNPTWSPSAIRSAIMTTATQINNLKAPVTNEKGIPATPYDFGAGEVSPTGPLEPGLVYETTAVDYMNFLCYHGYNITTIKNIAKTIPDGFTCPEESSTDLISNINYPSIAISNFNEKAGRKVNRTLTNVAGNGKSAYTVSIDAPADLDVQVVPDKLEFTKNGDKSSYQVSFSAANPLKKDAFGSITWSNGKYKVRSPFAVSKQ</sequence>
<dbReference type="InterPro" id="IPR015500">
    <property type="entry name" value="Peptidase_S8_subtilisin-rel"/>
</dbReference>
<dbReference type="Pfam" id="PF17766">
    <property type="entry name" value="fn3_6"/>
    <property type="match status" value="1"/>
</dbReference>
<feature type="active site" description="Charge relay system" evidence="6 7">
    <location>
        <position position="145"/>
    </location>
</feature>
<dbReference type="CDD" id="cd04852">
    <property type="entry name" value="Peptidases_S8_3"/>
    <property type="match status" value="1"/>
</dbReference>
<evidence type="ECO:0000259" key="9">
    <source>
        <dbReference type="Pfam" id="PF00082"/>
    </source>
</evidence>
<dbReference type="FunFam" id="3.40.50.200:FF:000006">
    <property type="entry name" value="Subtilisin-like protease SBT1.5"/>
    <property type="match status" value="1"/>
</dbReference>
<dbReference type="InterPro" id="IPR022398">
    <property type="entry name" value="Peptidase_S8_His-AS"/>
</dbReference>
<evidence type="ECO:0000313" key="13">
    <source>
        <dbReference type="Proteomes" id="UP001165190"/>
    </source>
</evidence>
<keyword evidence="5 7" id="KW-0720">Serine protease</keyword>
<feature type="domain" description="Subtilisin-like protease fibronectin type-III" evidence="11">
    <location>
        <begin position="666"/>
        <end position="763"/>
    </location>
</feature>
<evidence type="ECO:0000256" key="1">
    <source>
        <dbReference type="ARBA" id="ARBA00011073"/>
    </source>
</evidence>
<keyword evidence="4 7" id="KW-0378">Hydrolase</keyword>
<dbReference type="FunFam" id="3.50.30.30:FF:000005">
    <property type="entry name" value="subtilisin-like protease SBT1.5"/>
    <property type="match status" value="1"/>
</dbReference>
<dbReference type="PANTHER" id="PTHR10795">
    <property type="entry name" value="PROPROTEIN CONVERTASE SUBTILISIN/KEXIN"/>
    <property type="match status" value="1"/>
</dbReference>
<dbReference type="InterPro" id="IPR036852">
    <property type="entry name" value="Peptidase_S8/S53_dom_sf"/>
</dbReference>
<reference evidence="12" key="1">
    <citation type="submission" date="2023-05" db="EMBL/GenBank/DDBJ databases">
        <title>Genome and transcriptome analyses reveal genes involved in the formation of fine ridges on petal epidermal cells in Hibiscus trionum.</title>
        <authorList>
            <person name="Koshimizu S."/>
            <person name="Masuda S."/>
            <person name="Ishii T."/>
            <person name="Shirasu K."/>
            <person name="Hoshino A."/>
            <person name="Arita M."/>
        </authorList>
    </citation>
    <scope>NUCLEOTIDE SEQUENCE</scope>
    <source>
        <strain evidence="12">Hamamatsu line</strain>
    </source>
</reference>
<dbReference type="GO" id="GO:0006508">
    <property type="term" value="P:proteolysis"/>
    <property type="evidence" value="ECO:0007669"/>
    <property type="project" value="UniProtKB-KW"/>
</dbReference>
<dbReference type="AlphaFoldDB" id="A0A9W7MTM5"/>
<organism evidence="12 13">
    <name type="scientific">Hibiscus trionum</name>
    <name type="common">Flower of an hour</name>
    <dbReference type="NCBI Taxonomy" id="183268"/>
    <lineage>
        <taxon>Eukaryota</taxon>
        <taxon>Viridiplantae</taxon>
        <taxon>Streptophyta</taxon>
        <taxon>Embryophyta</taxon>
        <taxon>Tracheophyta</taxon>
        <taxon>Spermatophyta</taxon>
        <taxon>Magnoliopsida</taxon>
        <taxon>eudicotyledons</taxon>
        <taxon>Gunneridae</taxon>
        <taxon>Pentapetalae</taxon>
        <taxon>rosids</taxon>
        <taxon>malvids</taxon>
        <taxon>Malvales</taxon>
        <taxon>Malvaceae</taxon>
        <taxon>Malvoideae</taxon>
        <taxon>Hibiscus</taxon>
    </lineage>
</organism>
<dbReference type="SUPFAM" id="SSF52743">
    <property type="entry name" value="Subtilisin-like"/>
    <property type="match status" value="1"/>
</dbReference>
<comment type="similarity">
    <text evidence="1 7">Belongs to the peptidase S8 family.</text>
</comment>
<dbReference type="InterPro" id="IPR037045">
    <property type="entry name" value="S8pro/Inhibitor_I9_sf"/>
</dbReference>
<dbReference type="InterPro" id="IPR010259">
    <property type="entry name" value="S8pro/Inhibitor_I9"/>
</dbReference>
<proteinExistence type="inferred from homology"/>
<dbReference type="Gene3D" id="3.50.30.30">
    <property type="match status" value="1"/>
</dbReference>
<accession>A0A9W7MTM5</accession>
<evidence type="ECO:0000259" key="10">
    <source>
        <dbReference type="Pfam" id="PF05922"/>
    </source>
</evidence>
<evidence type="ECO:0000256" key="2">
    <source>
        <dbReference type="ARBA" id="ARBA00022670"/>
    </source>
</evidence>
<dbReference type="PRINTS" id="PR00723">
    <property type="entry name" value="SUBTILISIN"/>
</dbReference>
<feature type="active site" description="Charge relay system" evidence="6 7">
    <location>
        <position position="548"/>
    </location>
</feature>
<feature type="domain" description="Inhibitor I9" evidence="10">
    <location>
        <begin position="31"/>
        <end position="106"/>
    </location>
</feature>
<feature type="signal peptide" evidence="8">
    <location>
        <begin position="1"/>
        <end position="26"/>
    </location>
</feature>
<evidence type="ECO:0000256" key="5">
    <source>
        <dbReference type="ARBA" id="ARBA00022825"/>
    </source>
</evidence>
<dbReference type="InterPro" id="IPR045051">
    <property type="entry name" value="SBT"/>
</dbReference>
<dbReference type="CDD" id="cd02120">
    <property type="entry name" value="PA_subtilisin_like"/>
    <property type="match status" value="1"/>
</dbReference>